<accession>A0A0B1P574</accession>
<name>A0A0B1P574_UNCNE</name>
<evidence type="ECO:0000313" key="8">
    <source>
        <dbReference type="Proteomes" id="UP000030854"/>
    </source>
</evidence>
<evidence type="ECO:0000313" key="7">
    <source>
        <dbReference type="EMBL" id="KHJ32505.1"/>
    </source>
</evidence>
<dbReference type="GO" id="GO:0006915">
    <property type="term" value="P:apoptotic process"/>
    <property type="evidence" value="ECO:0007669"/>
    <property type="project" value="UniProtKB-KW"/>
</dbReference>
<dbReference type="InterPro" id="IPR006816">
    <property type="entry name" value="ELMO_dom"/>
</dbReference>
<dbReference type="InterPro" id="IPR011993">
    <property type="entry name" value="PH-like_dom_sf"/>
</dbReference>
<dbReference type="OMA" id="CPHMKDL"/>
<protein>
    <submittedName>
        <fullName evidence="7">Putative elmo ced-12 family protein</fullName>
    </submittedName>
</protein>
<keyword evidence="3" id="KW-0729">SH3-binding</keyword>
<keyword evidence="2" id="KW-0581">Phagocytosis</keyword>
<keyword evidence="1" id="KW-0053">Apoptosis</keyword>
<dbReference type="SUPFAM" id="SSF48371">
    <property type="entry name" value="ARM repeat"/>
    <property type="match status" value="1"/>
</dbReference>
<dbReference type="HOGENOM" id="CLU_009191_0_0_1"/>
<dbReference type="GO" id="GO:0017124">
    <property type="term" value="F:SH3 domain binding"/>
    <property type="evidence" value="ECO:0007669"/>
    <property type="project" value="UniProtKB-KW"/>
</dbReference>
<sequence length="724" mass="82195">MNQADIPELLTKLQSGEDAIRKLAIFKLQTSINDPSIADVFISTGGLQVLRQLIMTTSGNTLAYALSALSRLLEVEMGWEIFESNGAEALVERLVGLIVTHPLVNILRGAMSILVAVVGHSQNSKESSQVPGIFGFRALKPAIAVYPQFFEMVVSQLKSADHLLCSNALMLLNALIRDVITRAESTEKNSGESSKPHENWPELIKKLQDLGIVQTAYDLMQSSSHQDMAYSLLEFQAVSKLILKKRRETVVNIENLEHQSMLEKIYSSSQKKNKKEVQSTIKNTQQSSINGKTNSNEQNLEMWRNLGFQTESPILEFEQTGVLGMMDLVHFATSNEESYQKYLQEQETRPFNERCPIGRASMSVTGILYDHFDIERSDPEYIKDYRAIDGMKNYADLFRPFILQWPRIHVKALNSFIVLWKQVGAEKQEFGKVVELLRILVDKVLRGVSRTKDIQEIEEELTGLDARQLRKIQMEILNTAFEDEWEQHLFQIREELRNEALQFMKEQRIRTLLNGAWFPRTEINVDVVGAQDEHTHSLSWRYVRLSNDRRYLHYDDFESQATNEPSINNLSQKIDLENISSVASNTSACSNEDSSICTSTTAATARPSEAQTKATGITIRCFVSIKDSKQRNLDTSNEMVKEKTALILMPANKNLASSWLDGLLMLLDQAPITPETIKLVDFICDYGLKIRLLNVRMDDFLDPPDGAGVIPSREGLDEDYFYEM</sequence>
<evidence type="ECO:0000256" key="2">
    <source>
        <dbReference type="ARBA" id="ARBA00022907"/>
    </source>
</evidence>
<evidence type="ECO:0000256" key="4">
    <source>
        <dbReference type="ARBA" id="ARBA00024863"/>
    </source>
</evidence>
<proteinExistence type="predicted"/>
<comment type="caution">
    <text evidence="7">The sequence shown here is derived from an EMBL/GenBank/DDBJ whole genome shotgun (WGS) entry which is preliminary data.</text>
</comment>
<organism evidence="7 8">
    <name type="scientific">Uncinula necator</name>
    <name type="common">Grape powdery mildew</name>
    <dbReference type="NCBI Taxonomy" id="52586"/>
    <lineage>
        <taxon>Eukaryota</taxon>
        <taxon>Fungi</taxon>
        <taxon>Dikarya</taxon>
        <taxon>Ascomycota</taxon>
        <taxon>Pezizomycotina</taxon>
        <taxon>Leotiomycetes</taxon>
        <taxon>Erysiphales</taxon>
        <taxon>Erysiphaceae</taxon>
        <taxon>Erysiphe</taxon>
    </lineage>
</organism>
<evidence type="ECO:0000256" key="5">
    <source>
        <dbReference type="SAM" id="MobiDB-lite"/>
    </source>
</evidence>
<evidence type="ECO:0000256" key="1">
    <source>
        <dbReference type="ARBA" id="ARBA00022703"/>
    </source>
</evidence>
<dbReference type="Proteomes" id="UP000030854">
    <property type="component" value="Unassembled WGS sequence"/>
</dbReference>
<dbReference type="PANTHER" id="PTHR12771">
    <property type="entry name" value="ENGULFMENT AND CELL MOTILITY"/>
    <property type="match status" value="1"/>
</dbReference>
<dbReference type="InterPro" id="IPR011989">
    <property type="entry name" value="ARM-like"/>
</dbReference>
<dbReference type="InterPro" id="IPR016024">
    <property type="entry name" value="ARM-type_fold"/>
</dbReference>
<gene>
    <name evidence="7" type="ORF">EV44_g2012</name>
</gene>
<dbReference type="STRING" id="52586.A0A0B1P574"/>
<dbReference type="GO" id="GO:0005886">
    <property type="term" value="C:plasma membrane"/>
    <property type="evidence" value="ECO:0007669"/>
    <property type="project" value="TreeGrafter"/>
</dbReference>
<dbReference type="InterPro" id="IPR001849">
    <property type="entry name" value="PH_domain"/>
</dbReference>
<dbReference type="InterPro" id="IPR050868">
    <property type="entry name" value="ELMO_domain-containing"/>
</dbReference>
<evidence type="ECO:0000256" key="3">
    <source>
        <dbReference type="ARBA" id="ARBA00023036"/>
    </source>
</evidence>
<keyword evidence="8" id="KW-1185">Reference proteome</keyword>
<dbReference type="Gene3D" id="2.30.29.30">
    <property type="entry name" value="Pleckstrin-homology domain (PH domain)/Phosphotyrosine-binding domain (PTB)"/>
    <property type="match status" value="1"/>
</dbReference>
<dbReference type="OrthoDB" id="28413at2759"/>
<dbReference type="Pfam" id="PF04727">
    <property type="entry name" value="ELMO_CED12"/>
    <property type="match status" value="1"/>
</dbReference>
<dbReference type="Gene3D" id="1.25.10.10">
    <property type="entry name" value="Leucine-rich Repeat Variant"/>
    <property type="match status" value="1"/>
</dbReference>
<reference evidence="7 8" key="1">
    <citation type="journal article" date="2014" name="BMC Genomics">
        <title>Adaptive genomic structural variation in the grape powdery mildew pathogen, Erysiphe necator.</title>
        <authorList>
            <person name="Jones L."/>
            <person name="Riaz S."/>
            <person name="Morales-Cruz A."/>
            <person name="Amrine K.C."/>
            <person name="McGuire B."/>
            <person name="Gubler W.D."/>
            <person name="Walker M.A."/>
            <person name="Cantu D."/>
        </authorList>
    </citation>
    <scope>NUCLEOTIDE SEQUENCE [LARGE SCALE GENOMIC DNA]</scope>
    <source>
        <strain evidence="8">c</strain>
    </source>
</reference>
<dbReference type="Pfam" id="PF11841">
    <property type="entry name" value="ELMO_ARM"/>
    <property type="match status" value="1"/>
</dbReference>
<evidence type="ECO:0000259" key="6">
    <source>
        <dbReference type="PROSITE" id="PS51335"/>
    </source>
</evidence>
<dbReference type="AlphaFoldDB" id="A0A0B1P574"/>
<dbReference type="InterPro" id="IPR024574">
    <property type="entry name" value="ELMO_ARM"/>
</dbReference>
<dbReference type="Pfam" id="PF16457">
    <property type="entry name" value="PH_12"/>
    <property type="match status" value="1"/>
</dbReference>
<dbReference type="PANTHER" id="PTHR12771:SF56">
    <property type="entry name" value="CED-12"/>
    <property type="match status" value="1"/>
</dbReference>
<dbReference type="PROSITE" id="PS51335">
    <property type="entry name" value="ELMO"/>
    <property type="match status" value="1"/>
</dbReference>
<feature type="domain" description="ELMO" evidence="6">
    <location>
        <begin position="257"/>
        <end position="445"/>
    </location>
</feature>
<dbReference type="GO" id="GO:0007015">
    <property type="term" value="P:actin filament organization"/>
    <property type="evidence" value="ECO:0007669"/>
    <property type="project" value="TreeGrafter"/>
</dbReference>
<comment type="function">
    <text evidence="4">Involved in cytoskeletal rearrangements required for phagocytosis of apoptotic cells and cell motility. Acts in association with DOCK1 and CRK. Was initially proposed to be required in complex with DOCK1 to activate Rac Rho small GTPases. May enhance the guanine nucleotide exchange factor (GEF) activity of DOCK1.</text>
</comment>
<feature type="region of interest" description="Disordered" evidence="5">
    <location>
        <begin position="273"/>
        <end position="296"/>
    </location>
</feature>
<feature type="compositionally biased region" description="Polar residues" evidence="5">
    <location>
        <begin position="278"/>
        <end position="296"/>
    </location>
</feature>
<dbReference type="EMBL" id="JNVN01002028">
    <property type="protein sequence ID" value="KHJ32505.1"/>
    <property type="molecule type" value="Genomic_DNA"/>
</dbReference>